<dbReference type="InterPro" id="IPR036196">
    <property type="entry name" value="Ptyr_pPase_sf"/>
</dbReference>
<gene>
    <name evidence="1" type="ORF">BN4615_P6426</name>
</gene>
<sequence length="97" mass="10524">MHPRALATARRHRLRLDPHATAHLGDTVRAGDLVVAVCDSAYEQLPARPPLHWSVPDPVRAGTDDAFERAYSDLAGRVDRLVTALTSQPPAAPKDTP</sequence>
<organism evidence="1">
    <name type="scientific">Nonomuraea gerenzanensis</name>
    <dbReference type="NCBI Taxonomy" id="93944"/>
    <lineage>
        <taxon>Bacteria</taxon>
        <taxon>Bacillati</taxon>
        <taxon>Actinomycetota</taxon>
        <taxon>Actinomycetes</taxon>
        <taxon>Streptosporangiales</taxon>
        <taxon>Streptosporangiaceae</taxon>
        <taxon>Nonomuraea</taxon>
    </lineage>
</organism>
<dbReference type="SUPFAM" id="SSF52788">
    <property type="entry name" value="Phosphotyrosine protein phosphatases I"/>
    <property type="match status" value="1"/>
</dbReference>
<dbReference type="Gene3D" id="3.40.50.2300">
    <property type="match status" value="1"/>
</dbReference>
<keyword evidence="1" id="KW-0560">Oxidoreductase</keyword>
<name>A0A1M4EDL6_9ACTN</name>
<dbReference type="GO" id="GO:0008794">
    <property type="term" value="F:arsenate reductase (glutaredoxin) activity"/>
    <property type="evidence" value="ECO:0007669"/>
    <property type="project" value="UniProtKB-EC"/>
</dbReference>
<reference evidence="1" key="1">
    <citation type="submission" date="2016-04" db="EMBL/GenBank/DDBJ databases">
        <authorList>
            <person name="Evans L.H."/>
            <person name="Alamgir A."/>
            <person name="Owens N."/>
            <person name="Weber N.D."/>
            <person name="Virtaneva K."/>
            <person name="Barbian K."/>
            <person name="Babar A."/>
            <person name="Rosenke K."/>
        </authorList>
    </citation>
    <scope>NUCLEOTIDE SEQUENCE</scope>
    <source>
        <strain evidence="1">Nono1</strain>
    </source>
</reference>
<dbReference type="EMBL" id="LT559118">
    <property type="protein sequence ID" value="SBO96910.1"/>
    <property type="molecule type" value="Genomic_DNA"/>
</dbReference>
<accession>A0A1M4EDL6</accession>
<dbReference type="AlphaFoldDB" id="A0A1M4EDL6"/>
<proteinExistence type="predicted"/>
<dbReference type="EC" id="1.20.4.1" evidence="1"/>
<protein>
    <submittedName>
        <fullName evidence="1">Arsenical resistance operon repressor / Arsenate reductase</fullName>
        <ecNumber evidence="1">1.20.4.1</ecNumber>
    </submittedName>
</protein>
<evidence type="ECO:0000313" key="1">
    <source>
        <dbReference type="EMBL" id="SBO96910.1"/>
    </source>
</evidence>
<dbReference type="RefSeq" id="WP_397351734.1">
    <property type="nucleotide sequence ID" value="NZ_LT559118.1"/>
</dbReference>